<gene>
    <name evidence="10" type="ORF">E1269_14825</name>
</gene>
<protein>
    <recommendedName>
        <fullName evidence="4">non-reducing end alpha-L-arabinofuranosidase</fullName>
        <ecNumber evidence="4">3.2.1.55</ecNumber>
    </recommendedName>
</protein>
<feature type="domain" description="Alpha-L-arabinofuranosidase C-terminal" evidence="9">
    <location>
        <begin position="389"/>
        <end position="584"/>
    </location>
</feature>
<evidence type="ECO:0000256" key="2">
    <source>
        <dbReference type="ARBA" id="ARBA00007186"/>
    </source>
</evidence>
<dbReference type="Gene3D" id="3.20.20.80">
    <property type="entry name" value="Glycosidases"/>
    <property type="match status" value="1"/>
</dbReference>
<dbReference type="Proteomes" id="UP000294739">
    <property type="component" value="Unassembled WGS sequence"/>
</dbReference>
<keyword evidence="7" id="KW-0326">Glycosidase</keyword>
<keyword evidence="11" id="KW-1185">Reference proteome</keyword>
<dbReference type="PANTHER" id="PTHR43576">
    <property type="entry name" value="ALPHA-L-ARABINOFURANOSIDASE C-RELATED"/>
    <property type="match status" value="1"/>
</dbReference>
<name>A0A4R5D6Z2_9ACTN</name>
<comment type="subunit">
    <text evidence="3">Homohexamer; trimer of dimers.</text>
</comment>
<dbReference type="OrthoDB" id="9758333at2"/>
<dbReference type="SUPFAM" id="SSF51011">
    <property type="entry name" value="Glycosyl hydrolase domain"/>
    <property type="match status" value="1"/>
</dbReference>
<sequence>MELEHDRTSSSPCSKRPSTASRERFSNDWNDEITGMTGLEPAPMPDSHHQDRSLGREAVVTVDTRRPAGEVDNDIYGHFLESAFFGNIEGGVFDEGSPLSIDEPGHLNGLRADVLELCRELRPGAIRWPGGNFTSPYHWKDGIGPRDERPTRLELAWGELETNRFGTDEFLAWCEAVGADPYLVHSARDVDEAVRWVEYTNSAQETTLTRHRAEYGRAEPWKVRYWGVGNEVYGRWQMGHRTAEEYAADAREHARFMRAVDADIKLIGVGLHRRQDWTQAVLARAGQFLDYISIHLYGASTHLWTGDDYDDVVAQALYFEQELSAYSQLVSDISAKVGLDRPPALTLDEWTMRHLEPADWPQPQPGEDGGIAPREMSEANESTDRLRVNRWSPRTIGDAVFCAGVFHAIHRTAGQPAPVAMANPVNLVNANGLVVARSKGALRSAIYHVWHLYRHHTGRTVLPCEVDGPARSAMVKLGDERDRDGQHITAPMAVMYVDVCATRAGDGSVRLAVVNRHRDETVRLRPVFDGAADATPGRAHVRRLGGDIADLYAVNDLSTPDRIGVRDLGEVEAADGTWVIPPHSVTVLTMGGET</sequence>
<evidence type="ECO:0000256" key="7">
    <source>
        <dbReference type="ARBA" id="ARBA00023295"/>
    </source>
</evidence>
<keyword evidence="5" id="KW-0378">Hydrolase</keyword>
<organism evidence="10 11">
    <name type="scientific">Jiangella asiatica</name>
    <dbReference type="NCBI Taxonomy" id="2530372"/>
    <lineage>
        <taxon>Bacteria</taxon>
        <taxon>Bacillati</taxon>
        <taxon>Actinomycetota</taxon>
        <taxon>Actinomycetes</taxon>
        <taxon>Jiangellales</taxon>
        <taxon>Jiangellaceae</taxon>
        <taxon>Jiangella</taxon>
    </lineage>
</organism>
<evidence type="ECO:0000313" key="11">
    <source>
        <dbReference type="Proteomes" id="UP000294739"/>
    </source>
</evidence>
<evidence type="ECO:0000256" key="5">
    <source>
        <dbReference type="ARBA" id="ARBA00022801"/>
    </source>
</evidence>
<dbReference type="PANTHER" id="PTHR43576:SF2">
    <property type="entry name" value="INTRACELLULAR EXO-ALPHA-L-ARABINOFURANOSIDASE 2"/>
    <property type="match status" value="1"/>
</dbReference>
<evidence type="ECO:0000259" key="9">
    <source>
        <dbReference type="SMART" id="SM00813"/>
    </source>
</evidence>
<dbReference type="InterPro" id="IPR013780">
    <property type="entry name" value="Glyco_hydro_b"/>
</dbReference>
<comment type="caution">
    <text evidence="10">The sequence shown here is derived from an EMBL/GenBank/DDBJ whole genome shotgun (WGS) entry which is preliminary data.</text>
</comment>
<dbReference type="InParanoid" id="A0A4R5D6Z2"/>
<dbReference type="Pfam" id="PF06964">
    <property type="entry name" value="Alpha-L-AF_C"/>
    <property type="match status" value="1"/>
</dbReference>
<accession>A0A4R5D6Z2</accession>
<reference evidence="10 11" key="1">
    <citation type="submission" date="2019-03" db="EMBL/GenBank/DDBJ databases">
        <title>Draft genome sequences of novel Actinobacteria.</title>
        <authorList>
            <person name="Sahin N."/>
            <person name="Ay H."/>
            <person name="Saygin H."/>
        </authorList>
    </citation>
    <scope>NUCLEOTIDE SEQUENCE [LARGE SCALE GENOMIC DNA]</scope>
    <source>
        <strain evidence="10 11">5K138</strain>
    </source>
</reference>
<dbReference type="InterPro" id="IPR010720">
    <property type="entry name" value="Alpha-L-AF_C"/>
</dbReference>
<evidence type="ECO:0000256" key="6">
    <source>
        <dbReference type="ARBA" id="ARBA00023277"/>
    </source>
</evidence>
<dbReference type="InterPro" id="IPR055235">
    <property type="entry name" value="ASD1_cat"/>
</dbReference>
<dbReference type="AlphaFoldDB" id="A0A4R5D6Z2"/>
<evidence type="ECO:0000256" key="8">
    <source>
        <dbReference type="SAM" id="MobiDB-lite"/>
    </source>
</evidence>
<comment type="similarity">
    <text evidence="2">Belongs to the glycosyl hydrolase 51 family.</text>
</comment>
<dbReference type="GO" id="GO:0046556">
    <property type="term" value="F:alpha-L-arabinofuranosidase activity"/>
    <property type="evidence" value="ECO:0007669"/>
    <property type="project" value="UniProtKB-EC"/>
</dbReference>
<dbReference type="SMART" id="SM00813">
    <property type="entry name" value="Alpha-L-AF_C"/>
    <property type="match status" value="1"/>
</dbReference>
<feature type="region of interest" description="Disordered" evidence="8">
    <location>
        <begin position="356"/>
        <end position="385"/>
    </location>
</feature>
<evidence type="ECO:0000256" key="4">
    <source>
        <dbReference type="ARBA" id="ARBA00012670"/>
    </source>
</evidence>
<dbReference type="Pfam" id="PF22848">
    <property type="entry name" value="ASD1_dom"/>
    <property type="match status" value="1"/>
</dbReference>
<dbReference type="Gene3D" id="2.60.40.1180">
    <property type="entry name" value="Golgi alpha-mannosidase II"/>
    <property type="match status" value="1"/>
</dbReference>
<dbReference type="EC" id="3.2.1.55" evidence="4"/>
<evidence type="ECO:0000256" key="1">
    <source>
        <dbReference type="ARBA" id="ARBA00001462"/>
    </source>
</evidence>
<dbReference type="EMBL" id="SMKZ01000019">
    <property type="protein sequence ID" value="TDE09282.1"/>
    <property type="molecule type" value="Genomic_DNA"/>
</dbReference>
<evidence type="ECO:0000256" key="3">
    <source>
        <dbReference type="ARBA" id="ARBA00011165"/>
    </source>
</evidence>
<comment type="catalytic activity">
    <reaction evidence="1">
        <text>Hydrolysis of terminal non-reducing alpha-L-arabinofuranoside residues in alpha-L-arabinosides.</text>
        <dbReference type="EC" id="3.2.1.55"/>
    </reaction>
</comment>
<dbReference type="GO" id="GO:0000272">
    <property type="term" value="P:polysaccharide catabolic process"/>
    <property type="evidence" value="ECO:0007669"/>
    <property type="project" value="TreeGrafter"/>
</dbReference>
<proteinExistence type="inferred from homology"/>
<evidence type="ECO:0000313" key="10">
    <source>
        <dbReference type="EMBL" id="TDE09282.1"/>
    </source>
</evidence>
<feature type="region of interest" description="Disordered" evidence="8">
    <location>
        <begin position="1"/>
        <end position="52"/>
    </location>
</feature>
<feature type="compositionally biased region" description="Polar residues" evidence="8">
    <location>
        <begin position="9"/>
        <end position="20"/>
    </location>
</feature>
<dbReference type="GO" id="GO:0046373">
    <property type="term" value="P:L-arabinose metabolic process"/>
    <property type="evidence" value="ECO:0007669"/>
    <property type="project" value="InterPro"/>
</dbReference>
<dbReference type="SUPFAM" id="SSF51445">
    <property type="entry name" value="(Trans)glycosidases"/>
    <property type="match status" value="1"/>
</dbReference>
<keyword evidence="6" id="KW-0119">Carbohydrate metabolism</keyword>
<dbReference type="InterPro" id="IPR017853">
    <property type="entry name" value="GH"/>
</dbReference>